<dbReference type="PANTHER" id="PTHR12398">
    <property type="entry name" value="PROTEIN PHOSPHATASE INHIBITOR"/>
    <property type="match status" value="1"/>
</dbReference>
<keyword evidence="3" id="KW-1185">Reference proteome</keyword>
<dbReference type="Pfam" id="PF04979">
    <property type="entry name" value="IPP-2"/>
    <property type="match status" value="1"/>
</dbReference>
<feature type="compositionally biased region" description="Polar residues" evidence="1">
    <location>
        <begin position="196"/>
        <end position="211"/>
    </location>
</feature>
<dbReference type="GO" id="GO:0009966">
    <property type="term" value="P:regulation of signal transduction"/>
    <property type="evidence" value="ECO:0007669"/>
    <property type="project" value="InterPro"/>
</dbReference>
<proteinExistence type="predicted"/>
<dbReference type="PANTHER" id="PTHR12398:SF20">
    <property type="entry name" value="PROTEIN PHOSPHATASE 1 REGULATORY INHIBITOR SUBUNIT 2"/>
    <property type="match status" value="1"/>
</dbReference>
<organism evidence="2 3">
    <name type="scientific">Mortierella isabellina</name>
    <name type="common">Filamentous fungus</name>
    <name type="synonym">Umbelopsis isabellina</name>
    <dbReference type="NCBI Taxonomy" id="91625"/>
    <lineage>
        <taxon>Eukaryota</taxon>
        <taxon>Fungi</taxon>
        <taxon>Fungi incertae sedis</taxon>
        <taxon>Mucoromycota</taxon>
        <taxon>Mucoromycotina</taxon>
        <taxon>Umbelopsidomycetes</taxon>
        <taxon>Umbelopsidales</taxon>
        <taxon>Umbelopsidaceae</taxon>
        <taxon>Umbelopsis</taxon>
    </lineage>
</organism>
<dbReference type="AlphaFoldDB" id="A0A8H7PCR6"/>
<accession>A0A8H7PCR6</accession>
<reference evidence="2" key="1">
    <citation type="submission" date="2020-12" db="EMBL/GenBank/DDBJ databases">
        <title>Metabolic potential, ecology and presence of endohyphal bacteria is reflected in genomic diversity of Mucoromycotina.</title>
        <authorList>
            <person name="Muszewska A."/>
            <person name="Okrasinska A."/>
            <person name="Steczkiewicz K."/>
            <person name="Drgas O."/>
            <person name="Orlowska M."/>
            <person name="Perlinska-Lenart U."/>
            <person name="Aleksandrzak-Piekarczyk T."/>
            <person name="Szatraj K."/>
            <person name="Zielenkiewicz U."/>
            <person name="Pilsyk S."/>
            <person name="Malc E."/>
            <person name="Mieczkowski P."/>
            <person name="Kruszewska J.S."/>
            <person name="Biernat P."/>
            <person name="Pawlowska J."/>
        </authorList>
    </citation>
    <scope>NUCLEOTIDE SEQUENCE</scope>
    <source>
        <strain evidence="2">WA0000067209</strain>
    </source>
</reference>
<feature type="compositionally biased region" description="Basic and acidic residues" evidence="1">
    <location>
        <begin position="114"/>
        <end position="123"/>
    </location>
</feature>
<dbReference type="GO" id="GO:0004864">
    <property type="term" value="F:protein phosphatase inhibitor activity"/>
    <property type="evidence" value="ECO:0007669"/>
    <property type="project" value="InterPro"/>
</dbReference>
<feature type="region of interest" description="Disordered" evidence="1">
    <location>
        <begin position="1"/>
        <end position="23"/>
    </location>
</feature>
<evidence type="ECO:0000313" key="3">
    <source>
        <dbReference type="Proteomes" id="UP000654370"/>
    </source>
</evidence>
<name>A0A8H7PCR6_MORIS</name>
<dbReference type="InterPro" id="IPR007062">
    <property type="entry name" value="PPI-2"/>
</dbReference>
<protein>
    <recommendedName>
        <fullName evidence="4">Protein phosphatase inhibitor 2</fullName>
    </recommendedName>
</protein>
<dbReference type="OrthoDB" id="551302at2759"/>
<dbReference type="Proteomes" id="UP000654370">
    <property type="component" value="Unassembled WGS sequence"/>
</dbReference>
<evidence type="ECO:0008006" key="4">
    <source>
        <dbReference type="Google" id="ProtNLM"/>
    </source>
</evidence>
<comment type="caution">
    <text evidence="2">The sequence shown here is derived from an EMBL/GenBank/DDBJ whole genome shotgun (WGS) entry which is preliminary data.</text>
</comment>
<evidence type="ECO:0000256" key="1">
    <source>
        <dbReference type="SAM" id="MobiDB-lite"/>
    </source>
</evidence>
<feature type="region of interest" description="Disordered" evidence="1">
    <location>
        <begin position="106"/>
        <end position="211"/>
    </location>
</feature>
<dbReference type="Gene3D" id="6.10.250.1050">
    <property type="match status" value="1"/>
</dbReference>
<dbReference type="EMBL" id="JAEPQZ010000020">
    <property type="protein sequence ID" value="KAG2171509.1"/>
    <property type="molecule type" value="Genomic_DNA"/>
</dbReference>
<sequence>MEDNDNNNVGHHAPPDLSTKPVKGILKKPSKFAQDAAASRLKWDEDNLMLTEAQKDSTMKVDEPKTPFIRYNAETDVATIDGKHIMQPANGLLHIGITPMNLSRNDSEDDFALDDGRGNESDRSSSSASSKQRRRVSVSDDDWDTDEHEEDEETKKHHEEFERKRAQHYNMGNVLRHPASGEDEEVEEDPEAVENAAQNVHVPTNGVSKSM</sequence>
<feature type="compositionally biased region" description="Acidic residues" evidence="1">
    <location>
        <begin position="181"/>
        <end position="192"/>
    </location>
</feature>
<gene>
    <name evidence="2" type="ORF">INT43_008235</name>
</gene>
<feature type="compositionally biased region" description="Acidic residues" evidence="1">
    <location>
        <begin position="139"/>
        <end position="152"/>
    </location>
</feature>
<feature type="compositionally biased region" description="Basic and acidic residues" evidence="1">
    <location>
        <begin position="153"/>
        <end position="164"/>
    </location>
</feature>
<evidence type="ECO:0000313" key="2">
    <source>
        <dbReference type="EMBL" id="KAG2171509.1"/>
    </source>
</evidence>